<proteinExistence type="predicted"/>
<evidence type="ECO:0000313" key="3">
    <source>
        <dbReference type="Proteomes" id="UP001231941"/>
    </source>
</evidence>
<feature type="transmembrane region" description="Helical" evidence="1">
    <location>
        <begin position="6"/>
        <end position="28"/>
    </location>
</feature>
<dbReference type="Proteomes" id="UP001231941">
    <property type="component" value="Unassembled WGS sequence"/>
</dbReference>
<keyword evidence="1" id="KW-0812">Transmembrane</keyword>
<comment type="caution">
    <text evidence="2">The sequence shown here is derived from an EMBL/GenBank/DDBJ whole genome shotgun (WGS) entry which is preliminary data.</text>
</comment>
<evidence type="ECO:0000313" key="2">
    <source>
        <dbReference type="EMBL" id="MDP5275550.1"/>
    </source>
</evidence>
<dbReference type="EMBL" id="JAVAMP010000008">
    <property type="protein sequence ID" value="MDP5275550.1"/>
    <property type="molecule type" value="Genomic_DNA"/>
</dbReference>
<dbReference type="RefSeq" id="WP_305992856.1">
    <property type="nucleotide sequence ID" value="NZ_JAVAMP010000008.1"/>
</dbReference>
<reference evidence="2 3" key="1">
    <citation type="submission" date="2023-08" db="EMBL/GenBank/DDBJ databases">
        <authorList>
            <person name="Park J.-S."/>
        </authorList>
    </citation>
    <scope>NUCLEOTIDE SEQUENCE [LARGE SCALE GENOMIC DNA]</scope>
    <source>
        <strain evidence="2 3">2205SS18-9</strain>
    </source>
</reference>
<keyword evidence="1" id="KW-1133">Transmembrane helix</keyword>
<evidence type="ECO:0008006" key="4">
    <source>
        <dbReference type="Google" id="ProtNLM"/>
    </source>
</evidence>
<gene>
    <name evidence="2" type="ORF">Q5Y73_15680</name>
</gene>
<name>A0ABT9J3G3_9BACL</name>
<protein>
    <recommendedName>
        <fullName evidence="4">DUF3221 domain-containing protein</fullName>
    </recommendedName>
</protein>
<evidence type="ECO:0000256" key="1">
    <source>
        <dbReference type="SAM" id="Phobius"/>
    </source>
</evidence>
<organism evidence="2 3">
    <name type="scientific">Chengkuizengella axinellae</name>
    <dbReference type="NCBI Taxonomy" id="3064388"/>
    <lineage>
        <taxon>Bacteria</taxon>
        <taxon>Bacillati</taxon>
        <taxon>Bacillota</taxon>
        <taxon>Bacilli</taxon>
        <taxon>Bacillales</taxon>
        <taxon>Paenibacillaceae</taxon>
        <taxon>Chengkuizengella</taxon>
    </lineage>
</organism>
<sequence>MKMKSFQSTIVIMTVAIINVILVLLIIIPRDHHNTANILWENESAYIVERVSETPVSSQSEGELQQIQKGDNYYVTLEKVLVDSSIEGDLLTETYQEFEVYKNQFGEIIHVLPTEYFNYLRYDLNQ</sequence>
<keyword evidence="1" id="KW-0472">Membrane</keyword>
<keyword evidence="3" id="KW-1185">Reference proteome</keyword>
<accession>A0ABT9J3G3</accession>